<organism evidence="2 3">
    <name type="scientific">Streptomyces composti</name>
    <dbReference type="NCBI Taxonomy" id="2720025"/>
    <lineage>
        <taxon>Bacteria</taxon>
        <taxon>Bacillati</taxon>
        <taxon>Actinomycetota</taxon>
        <taxon>Actinomycetes</taxon>
        <taxon>Kitasatosporales</taxon>
        <taxon>Streptomycetaceae</taxon>
        <taxon>Streptomyces</taxon>
    </lineage>
</organism>
<accession>A0ABX1ADG6</accession>
<comment type="caution">
    <text evidence="2">The sequence shown here is derived from an EMBL/GenBank/DDBJ whole genome shotgun (WGS) entry which is preliminary data.</text>
</comment>
<evidence type="ECO:0000256" key="1">
    <source>
        <dbReference type="SAM" id="MobiDB-lite"/>
    </source>
</evidence>
<dbReference type="EMBL" id="JAATEM010000019">
    <property type="protein sequence ID" value="NJP51676.1"/>
    <property type="molecule type" value="Genomic_DNA"/>
</dbReference>
<evidence type="ECO:0000313" key="3">
    <source>
        <dbReference type="Proteomes" id="UP000730591"/>
    </source>
</evidence>
<keyword evidence="3" id="KW-1185">Reference proteome</keyword>
<proteinExistence type="predicted"/>
<evidence type="ECO:0000313" key="2">
    <source>
        <dbReference type="EMBL" id="NJP51676.1"/>
    </source>
</evidence>
<gene>
    <name evidence="2" type="ORF">HCJ93_16785</name>
</gene>
<name>A0ABX1ADG6_9ACTN</name>
<dbReference type="Proteomes" id="UP000730591">
    <property type="component" value="Unassembled WGS sequence"/>
</dbReference>
<dbReference type="RefSeq" id="WP_167996532.1">
    <property type="nucleotide sequence ID" value="NZ_JAATEM010000019.1"/>
</dbReference>
<sequence>MTIKDGELVARIQGIRKLGTLKSELSIPLTQVRGARAHRGQALARTQDLGNGRLRRYLGGTFSQDGDRVFWDVADPAKAIVISLEDDDLKRLYVEVEEPEKTVQMIEAAIAKSAYRPLTRRLRNVEAIPPDASSSWIDSCGNSTTSSQTGMTPPVPAGHQSHTLHAGC</sequence>
<reference evidence="2 3" key="1">
    <citation type="submission" date="2020-03" db="EMBL/GenBank/DDBJ databases">
        <title>WGS of actinomycetes isolated from Thailand.</title>
        <authorList>
            <person name="Thawai C."/>
        </authorList>
    </citation>
    <scope>NUCLEOTIDE SEQUENCE [LARGE SCALE GENOMIC DNA]</scope>
    <source>
        <strain evidence="2 3">SBST2-5</strain>
    </source>
</reference>
<protein>
    <submittedName>
        <fullName evidence="2">Uncharacterized protein</fullName>
    </submittedName>
</protein>
<feature type="region of interest" description="Disordered" evidence="1">
    <location>
        <begin position="136"/>
        <end position="168"/>
    </location>
</feature>
<feature type="compositionally biased region" description="Polar residues" evidence="1">
    <location>
        <begin position="136"/>
        <end position="151"/>
    </location>
</feature>